<protein>
    <submittedName>
        <fullName evidence="3">Uncharacterized protein</fullName>
    </submittedName>
</protein>
<feature type="compositionally biased region" description="Basic residues" evidence="1">
    <location>
        <begin position="289"/>
        <end position="308"/>
    </location>
</feature>
<gene>
    <name evidence="3" type="ORF">BDFB_004157</name>
</gene>
<evidence type="ECO:0000313" key="4">
    <source>
        <dbReference type="Proteomes" id="UP000292052"/>
    </source>
</evidence>
<feature type="region of interest" description="Disordered" evidence="1">
    <location>
        <begin position="243"/>
        <end position="359"/>
    </location>
</feature>
<keyword evidence="2" id="KW-0732">Signal</keyword>
<proteinExistence type="predicted"/>
<evidence type="ECO:0000313" key="3">
    <source>
        <dbReference type="EMBL" id="RZC42830.1"/>
    </source>
</evidence>
<dbReference type="EMBL" id="QDEB01004565">
    <property type="protein sequence ID" value="RZC42830.1"/>
    <property type="molecule type" value="Genomic_DNA"/>
</dbReference>
<dbReference type="OrthoDB" id="274660at2759"/>
<reference evidence="3 4" key="1">
    <citation type="submission" date="2017-03" db="EMBL/GenBank/DDBJ databases">
        <title>Genome of the blue death feigning beetle - Asbolus verrucosus.</title>
        <authorList>
            <person name="Rider S.D."/>
        </authorList>
    </citation>
    <scope>NUCLEOTIDE SEQUENCE [LARGE SCALE GENOMIC DNA]</scope>
    <source>
        <strain evidence="3">Butters</strain>
        <tissue evidence="3">Head and leg muscle</tissue>
    </source>
</reference>
<accession>A0A482WCE4</accession>
<feature type="region of interest" description="Disordered" evidence="1">
    <location>
        <begin position="120"/>
        <end position="165"/>
    </location>
</feature>
<organism evidence="3 4">
    <name type="scientific">Asbolus verrucosus</name>
    <name type="common">Desert ironclad beetle</name>
    <dbReference type="NCBI Taxonomy" id="1661398"/>
    <lineage>
        <taxon>Eukaryota</taxon>
        <taxon>Metazoa</taxon>
        <taxon>Ecdysozoa</taxon>
        <taxon>Arthropoda</taxon>
        <taxon>Hexapoda</taxon>
        <taxon>Insecta</taxon>
        <taxon>Pterygota</taxon>
        <taxon>Neoptera</taxon>
        <taxon>Endopterygota</taxon>
        <taxon>Coleoptera</taxon>
        <taxon>Polyphaga</taxon>
        <taxon>Cucujiformia</taxon>
        <taxon>Tenebrionidae</taxon>
        <taxon>Pimeliinae</taxon>
        <taxon>Asbolus</taxon>
    </lineage>
</organism>
<feature type="signal peptide" evidence="2">
    <location>
        <begin position="1"/>
        <end position="19"/>
    </location>
</feature>
<name>A0A482WCE4_ASBVE</name>
<feature type="chain" id="PRO_5019786951" evidence="2">
    <location>
        <begin position="20"/>
        <end position="359"/>
    </location>
</feature>
<evidence type="ECO:0000256" key="2">
    <source>
        <dbReference type="SAM" id="SignalP"/>
    </source>
</evidence>
<evidence type="ECO:0000256" key="1">
    <source>
        <dbReference type="SAM" id="MobiDB-lite"/>
    </source>
</evidence>
<comment type="caution">
    <text evidence="3">The sequence shown here is derived from an EMBL/GenBank/DDBJ whole genome shotgun (WGS) entry which is preliminary data.</text>
</comment>
<feature type="non-terminal residue" evidence="3">
    <location>
        <position position="359"/>
    </location>
</feature>
<dbReference type="Proteomes" id="UP000292052">
    <property type="component" value="Unassembled WGS sequence"/>
</dbReference>
<dbReference type="AlphaFoldDB" id="A0A482WCE4"/>
<sequence length="359" mass="39869">MGLLLSILVACVGVVELLAFYSNVTRSFVTTCTWTELTDLNRRYLEEFEKHKKNISVSNYNGVSSSEKIKTEFNESVVKSNSPSPSFRRFLLIGEGAQSSSILENGKQISSAEEILQTDFISTDQKAKPESPITDAEDAEKPRSRSPSPIPKRLGEQEAFRRSPSPYPSLVLPVLRKSICSELLDNPTISVVEVDEELLSRTPTPERIDQILESNNIKTQYSSNQILEVPSRTRFCSVDLKANNQPQVPQPESDFALKDLDRPTQNANENDEDVKEYDEQFLDSLDGVKKKKIGRSGASRRSKKKKITAKSPSNNDAQIAKTLTEAANVLKNVNRRADGPSEKPGTSKDGGSKTAAPFW</sequence>
<feature type="compositionally biased region" description="Acidic residues" evidence="1">
    <location>
        <begin position="269"/>
        <end position="281"/>
    </location>
</feature>
<keyword evidence="4" id="KW-1185">Reference proteome</keyword>